<evidence type="ECO:0000313" key="4">
    <source>
        <dbReference type="Proteomes" id="UP000219285"/>
    </source>
</evidence>
<dbReference type="Pfam" id="PF07589">
    <property type="entry name" value="PEP-CTERM"/>
    <property type="match status" value="1"/>
</dbReference>
<sequence>MRKSIKATAIMASLLAATSVNADVIQTSPFNFDAISLTAHSTQNHGNYFTSGAAGEVLSLTENTWVGVNLADAFGISALNPIKDQNDYVLNFDFKMKGASDSAYSEIAGIWLADYSKSVQDNDSSRTFELAGTQTFGLQDFNYTNSGTWQTFSIMLGEFTSGNITDVIFINDCDNRNGCGDMNVSFKGVSISEVSEPTAMALALFGIGLIGWRTRRQ</sequence>
<proteinExistence type="predicted"/>
<protein>
    <submittedName>
        <fullName evidence="3">PEP-CTERM sorting domain-containing protein</fullName>
    </submittedName>
</protein>
<organism evidence="3 4">
    <name type="scientific">Alteromonas pelagimontana</name>
    <dbReference type="NCBI Taxonomy" id="1858656"/>
    <lineage>
        <taxon>Bacteria</taxon>
        <taxon>Pseudomonadati</taxon>
        <taxon>Pseudomonadota</taxon>
        <taxon>Gammaproteobacteria</taxon>
        <taxon>Alteromonadales</taxon>
        <taxon>Alteromonadaceae</taxon>
        <taxon>Alteromonas/Salinimonas group</taxon>
        <taxon>Alteromonas</taxon>
    </lineage>
</organism>
<keyword evidence="4" id="KW-1185">Reference proteome</keyword>
<feature type="signal peptide" evidence="1">
    <location>
        <begin position="1"/>
        <end position="22"/>
    </location>
</feature>
<reference evidence="4" key="1">
    <citation type="submission" date="2014-12" db="EMBL/GenBank/DDBJ databases">
        <title>Complete genome sequence of a multi-drug resistant Klebsiella pneumoniae.</title>
        <authorList>
            <person name="Hua X."/>
            <person name="Chen Q."/>
            <person name="Li X."/>
            <person name="Feng Y."/>
            <person name="Ruan Z."/>
            <person name="Yu Y."/>
        </authorList>
    </citation>
    <scope>NUCLEOTIDE SEQUENCE [LARGE SCALE GENOMIC DNA]</scope>
    <source>
        <strain evidence="4">5.12</strain>
    </source>
</reference>
<feature type="chain" id="PRO_5028951781" evidence="1">
    <location>
        <begin position="23"/>
        <end position="217"/>
    </location>
</feature>
<keyword evidence="1" id="KW-0732">Signal</keyword>
<dbReference type="KEGG" id="apel:CA267_003635"/>
<dbReference type="EMBL" id="CP052766">
    <property type="protein sequence ID" value="QJR79940.1"/>
    <property type="molecule type" value="Genomic_DNA"/>
</dbReference>
<name>A0A6M4MBG3_9ALTE</name>
<evidence type="ECO:0000313" key="3">
    <source>
        <dbReference type="EMBL" id="QJR79940.1"/>
    </source>
</evidence>
<dbReference type="Proteomes" id="UP000219285">
    <property type="component" value="Chromosome"/>
</dbReference>
<reference evidence="3 4" key="2">
    <citation type="submission" date="2020-04" db="EMBL/GenBank/DDBJ databases">
        <title>Complete genome sequence of Alteromonas pelagimontana 5.12T.</title>
        <authorList>
            <person name="Sinha R.K."/>
            <person name="Krishnan K.P."/>
            <person name="Kurian J.P."/>
        </authorList>
    </citation>
    <scope>NUCLEOTIDE SEQUENCE [LARGE SCALE GENOMIC DNA]</scope>
    <source>
        <strain evidence="3 4">5.12</strain>
    </source>
</reference>
<dbReference type="InterPro" id="IPR013424">
    <property type="entry name" value="Ice-binding_C"/>
</dbReference>
<feature type="domain" description="Ice-binding protein C-terminal" evidence="2">
    <location>
        <begin position="194"/>
        <end position="216"/>
    </location>
</feature>
<gene>
    <name evidence="3" type="ORF">CA267_003635</name>
</gene>
<evidence type="ECO:0000256" key="1">
    <source>
        <dbReference type="SAM" id="SignalP"/>
    </source>
</evidence>
<accession>A0A6M4MBG3</accession>
<dbReference type="AlphaFoldDB" id="A0A6M4MBG3"/>
<evidence type="ECO:0000259" key="2">
    <source>
        <dbReference type="Pfam" id="PF07589"/>
    </source>
</evidence>
<dbReference type="RefSeq" id="WP_075608745.1">
    <property type="nucleotide sequence ID" value="NZ_CP052766.1"/>
</dbReference>